<reference evidence="10" key="1">
    <citation type="journal article" date="2018" name="Nat. Microbiol.">
        <title>Leveraging single-cell genomics to expand the fungal tree of life.</title>
        <authorList>
            <person name="Ahrendt S.R."/>
            <person name="Quandt C.A."/>
            <person name="Ciobanu D."/>
            <person name="Clum A."/>
            <person name="Salamov A."/>
            <person name="Andreopoulos B."/>
            <person name="Cheng J.F."/>
            <person name="Woyke T."/>
            <person name="Pelin A."/>
            <person name="Henrissat B."/>
            <person name="Reynolds N.K."/>
            <person name="Benny G.L."/>
            <person name="Smith M.E."/>
            <person name="James T.Y."/>
            <person name="Grigoriev I.V."/>
        </authorList>
    </citation>
    <scope>NUCLEOTIDE SEQUENCE [LARGE SCALE GENOMIC DNA]</scope>
    <source>
        <strain evidence="10">Benny S71-1</strain>
    </source>
</reference>
<dbReference type="AlphaFoldDB" id="A0A4P9YXI1"/>
<organism evidence="9 10">
    <name type="scientific">Syncephalis pseudoplumigaleata</name>
    <dbReference type="NCBI Taxonomy" id="1712513"/>
    <lineage>
        <taxon>Eukaryota</taxon>
        <taxon>Fungi</taxon>
        <taxon>Fungi incertae sedis</taxon>
        <taxon>Zoopagomycota</taxon>
        <taxon>Zoopagomycotina</taxon>
        <taxon>Zoopagomycetes</taxon>
        <taxon>Zoopagales</taxon>
        <taxon>Piptocephalidaceae</taxon>
        <taxon>Syncephalis</taxon>
    </lineage>
</organism>
<dbReference type="EMBL" id="KZ990141">
    <property type="protein sequence ID" value="RKP24585.1"/>
    <property type="molecule type" value="Genomic_DNA"/>
</dbReference>
<evidence type="ECO:0000256" key="4">
    <source>
        <dbReference type="ARBA" id="ARBA00022670"/>
    </source>
</evidence>
<feature type="non-terminal residue" evidence="9">
    <location>
        <position position="1"/>
    </location>
</feature>
<dbReference type="Pfam" id="PF00443">
    <property type="entry name" value="UCH"/>
    <property type="match status" value="1"/>
</dbReference>
<feature type="non-terminal residue" evidence="9">
    <location>
        <position position="327"/>
    </location>
</feature>
<keyword evidence="7" id="KW-0788">Thiol protease</keyword>
<dbReference type="Proteomes" id="UP000278143">
    <property type="component" value="Unassembled WGS sequence"/>
</dbReference>
<comment type="catalytic activity">
    <reaction evidence="1">
        <text>Thiol-dependent hydrolysis of ester, thioester, amide, peptide and isopeptide bonds formed by the C-terminal Gly of ubiquitin (a 76-residue protein attached to proteins as an intracellular targeting signal).</text>
        <dbReference type="EC" id="3.4.19.12"/>
    </reaction>
</comment>
<dbReference type="PANTHER" id="PTHR21646">
    <property type="entry name" value="UBIQUITIN CARBOXYL-TERMINAL HYDROLASE"/>
    <property type="match status" value="1"/>
</dbReference>
<name>A0A4P9YXI1_9FUNG</name>
<dbReference type="EC" id="3.4.19.12" evidence="3"/>
<dbReference type="GO" id="GO:0016579">
    <property type="term" value="P:protein deubiquitination"/>
    <property type="evidence" value="ECO:0007669"/>
    <property type="project" value="InterPro"/>
</dbReference>
<evidence type="ECO:0000256" key="5">
    <source>
        <dbReference type="ARBA" id="ARBA00022786"/>
    </source>
</evidence>
<dbReference type="PROSITE" id="PS00973">
    <property type="entry name" value="USP_2"/>
    <property type="match status" value="1"/>
</dbReference>
<dbReference type="GO" id="GO:0004843">
    <property type="term" value="F:cysteine-type deubiquitinase activity"/>
    <property type="evidence" value="ECO:0007669"/>
    <property type="project" value="UniProtKB-EC"/>
</dbReference>
<evidence type="ECO:0000256" key="7">
    <source>
        <dbReference type="ARBA" id="ARBA00022807"/>
    </source>
</evidence>
<comment type="similarity">
    <text evidence="2">Belongs to the peptidase C19 family.</text>
</comment>
<feature type="domain" description="USP" evidence="8">
    <location>
        <begin position="3"/>
        <end position="327"/>
    </location>
</feature>
<dbReference type="PANTHER" id="PTHR21646:SF95">
    <property type="entry name" value="UBIQUITIN CARBOXYL-TERMINAL HYDROLASE 4-RELATED"/>
    <property type="match status" value="1"/>
</dbReference>
<dbReference type="CDD" id="cd02674">
    <property type="entry name" value="Peptidase_C19R"/>
    <property type="match status" value="1"/>
</dbReference>
<dbReference type="PROSITE" id="PS50235">
    <property type="entry name" value="USP_3"/>
    <property type="match status" value="1"/>
</dbReference>
<dbReference type="GO" id="GO:0006508">
    <property type="term" value="P:proteolysis"/>
    <property type="evidence" value="ECO:0007669"/>
    <property type="project" value="UniProtKB-KW"/>
</dbReference>
<dbReference type="InterPro" id="IPR018200">
    <property type="entry name" value="USP_CS"/>
</dbReference>
<sequence>GVVGLRNLGNTCFMNSVIQCISSTSPLARYFLNGNYRRHINYDNPHGSQGSLCDQFSRLLRAIWEGQYNVISPVSFKASAASPVAHFGGNDQQDAQEFLVFLLDGLHEDLNQWDKRSRPELDMSDEAFEQLPDVHAEAIAWERYQMRHSSIIVSLMQGQLQSRLICKHCSTTSTTYSPFTFLSVPIPKKKGKCSLLSCMDEFTVEESLKGENAWHCPKCKKARHAAKRLSLARLPNVLIVHLKRFSFQGPFRDKLETMVDFPLSQLDITKYVAPGLKSAISSSSYNLYGVVNHYGGLNGGHYTACVKRAYDQRWYNYDDSRVSACDE</sequence>
<accession>A0A4P9YXI1</accession>
<evidence type="ECO:0000313" key="10">
    <source>
        <dbReference type="Proteomes" id="UP000278143"/>
    </source>
</evidence>
<proteinExistence type="inferred from homology"/>
<protein>
    <recommendedName>
        <fullName evidence="3">ubiquitinyl hydrolase 1</fullName>
        <ecNumber evidence="3">3.4.19.12</ecNumber>
    </recommendedName>
</protein>
<dbReference type="SUPFAM" id="SSF54001">
    <property type="entry name" value="Cysteine proteinases"/>
    <property type="match status" value="1"/>
</dbReference>
<gene>
    <name evidence="9" type="ORF">SYNPS1DRAFT_2948</name>
</gene>
<dbReference type="InterPro" id="IPR050185">
    <property type="entry name" value="Ub_carboxyl-term_hydrolase"/>
</dbReference>
<evidence type="ECO:0000259" key="8">
    <source>
        <dbReference type="PROSITE" id="PS50235"/>
    </source>
</evidence>
<dbReference type="InterPro" id="IPR001394">
    <property type="entry name" value="Peptidase_C19_UCH"/>
</dbReference>
<evidence type="ECO:0000256" key="2">
    <source>
        <dbReference type="ARBA" id="ARBA00009085"/>
    </source>
</evidence>
<dbReference type="Gene3D" id="3.90.70.10">
    <property type="entry name" value="Cysteine proteinases"/>
    <property type="match status" value="1"/>
</dbReference>
<keyword evidence="6" id="KW-0378">Hydrolase</keyword>
<dbReference type="InterPro" id="IPR028889">
    <property type="entry name" value="USP"/>
</dbReference>
<dbReference type="OrthoDB" id="292964at2759"/>
<evidence type="ECO:0000313" key="9">
    <source>
        <dbReference type="EMBL" id="RKP24585.1"/>
    </source>
</evidence>
<evidence type="ECO:0000256" key="3">
    <source>
        <dbReference type="ARBA" id="ARBA00012759"/>
    </source>
</evidence>
<keyword evidence="10" id="KW-1185">Reference proteome</keyword>
<dbReference type="InterPro" id="IPR038765">
    <property type="entry name" value="Papain-like_cys_pep_sf"/>
</dbReference>
<evidence type="ECO:0000256" key="1">
    <source>
        <dbReference type="ARBA" id="ARBA00000707"/>
    </source>
</evidence>
<evidence type="ECO:0000256" key="6">
    <source>
        <dbReference type="ARBA" id="ARBA00022801"/>
    </source>
</evidence>
<dbReference type="PROSITE" id="PS00972">
    <property type="entry name" value="USP_1"/>
    <property type="match status" value="1"/>
</dbReference>
<keyword evidence="5" id="KW-0833">Ubl conjugation pathway</keyword>
<keyword evidence="4" id="KW-0645">Protease</keyword>